<keyword evidence="9 13" id="KW-0418">Kinase</keyword>
<evidence type="ECO:0000313" key="14">
    <source>
        <dbReference type="EMBL" id="SEC10120.1"/>
    </source>
</evidence>
<evidence type="ECO:0000256" key="5">
    <source>
        <dbReference type="ARBA" id="ARBA00022516"/>
    </source>
</evidence>
<accession>A0A1H4PS17</accession>
<keyword evidence="10 13" id="KW-0067">ATP-binding</keyword>
<evidence type="ECO:0000256" key="1">
    <source>
        <dbReference type="ARBA" id="ARBA00002274"/>
    </source>
</evidence>
<dbReference type="EC" id="2.7.1.130" evidence="3 13"/>
<evidence type="ECO:0000256" key="13">
    <source>
        <dbReference type="HAMAP-Rule" id="MF_00409"/>
    </source>
</evidence>
<evidence type="ECO:0000313" key="15">
    <source>
        <dbReference type="Proteomes" id="UP000182409"/>
    </source>
</evidence>
<dbReference type="EMBL" id="FNSD01000001">
    <property type="protein sequence ID" value="SEC10120.1"/>
    <property type="molecule type" value="Genomic_DNA"/>
</dbReference>
<feature type="binding site" evidence="13">
    <location>
        <begin position="45"/>
        <end position="52"/>
    </location>
    <ligand>
        <name>ATP</name>
        <dbReference type="ChEBI" id="CHEBI:30616"/>
    </ligand>
</feature>
<keyword evidence="5 13" id="KW-0444">Lipid biosynthesis</keyword>
<reference evidence="14 15" key="1">
    <citation type="submission" date="2016-10" db="EMBL/GenBank/DDBJ databases">
        <authorList>
            <person name="de Groot N.N."/>
        </authorList>
    </citation>
    <scope>NUCLEOTIDE SEQUENCE [LARGE SCALE GENOMIC DNA]</scope>
    <source>
        <strain evidence="14 15">AB35.6</strain>
    </source>
</reference>
<dbReference type="HAMAP" id="MF_00409">
    <property type="entry name" value="LpxK"/>
    <property type="match status" value="1"/>
</dbReference>
<comment type="catalytic activity">
    <reaction evidence="13">
        <text>a lipid A disaccharide + ATP = a lipid IVA + ADP + H(+)</text>
        <dbReference type="Rhea" id="RHEA:67840"/>
        <dbReference type="ChEBI" id="CHEBI:15378"/>
        <dbReference type="ChEBI" id="CHEBI:30616"/>
        <dbReference type="ChEBI" id="CHEBI:176343"/>
        <dbReference type="ChEBI" id="CHEBI:176425"/>
        <dbReference type="ChEBI" id="CHEBI:456216"/>
        <dbReference type="EC" id="2.7.1.130"/>
    </reaction>
</comment>
<evidence type="ECO:0000256" key="2">
    <source>
        <dbReference type="ARBA" id="ARBA00004870"/>
    </source>
</evidence>
<comment type="pathway">
    <text evidence="2 13">Glycolipid biosynthesis; lipid IV(A) biosynthesis; lipid IV(A) from (3R)-3-hydroxytetradecanoyl-[acyl-carrier-protein] and UDP-N-acetyl-alpha-D-glucosamine: step 6/6.</text>
</comment>
<dbReference type="OrthoDB" id="9789797at2"/>
<evidence type="ECO:0000256" key="11">
    <source>
        <dbReference type="ARBA" id="ARBA00023098"/>
    </source>
</evidence>
<dbReference type="GO" id="GO:0005524">
    <property type="term" value="F:ATP binding"/>
    <property type="evidence" value="ECO:0007669"/>
    <property type="project" value="UniProtKB-UniRule"/>
</dbReference>
<evidence type="ECO:0000256" key="9">
    <source>
        <dbReference type="ARBA" id="ARBA00022777"/>
    </source>
</evidence>
<keyword evidence="11 13" id="KW-0443">Lipid metabolism</keyword>
<dbReference type="NCBIfam" id="TIGR00682">
    <property type="entry name" value="lpxK"/>
    <property type="match status" value="1"/>
</dbReference>
<protein>
    <recommendedName>
        <fullName evidence="4 13">Tetraacyldisaccharide 4'-kinase</fullName>
        <ecNumber evidence="3 13">2.7.1.130</ecNumber>
    </recommendedName>
    <alternativeName>
        <fullName evidence="12 13">Lipid A 4'-kinase</fullName>
    </alternativeName>
</protein>
<dbReference type="SUPFAM" id="SSF52540">
    <property type="entry name" value="P-loop containing nucleoside triphosphate hydrolases"/>
    <property type="match status" value="1"/>
</dbReference>
<sequence length="340" mass="37298">MKRPILLPLVPLYAAGVAWKSSAFDRHPDRAQRLQQPVISVGSLSAGGAGKTPFVIALGEALRRAGHGIDVLSRGYGRTSDEVLRVNPLGSAADFGDEPLLIAQRLGCPVYVARKRFDAGRWAERDRHHLREDKTLSLHLLDDGFQHRQLARAVDIVLFTADDARDTLLPAGDLREPLRALRRASIIALRADEADALRPLLDRFNKGKAVPPIWIADRAFALVEGQPASKPLAFCGIARPDGFRASLTSKHVSPADFVALRDHQAYDAPTIQRLIARAKACHANGFVTTAKDAVKLTPPLRRLLEDVGPLSVGDVRVTLRDETRCVADLIAQVQTWWSKL</sequence>
<evidence type="ECO:0000256" key="3">
    <source>
        <dbReference type="ARBA" id="ARBA00012071"/>
    </source>
</evidence>
<dbReference type="GO" id="GO:0009245">
    <property type="term" value="P:lipid A biosynthetic process"/>
    <property type="evidence" value="ECO:0007669"/>
    <property type="project" value="UniProtKB-UniRule"/>
</dbReference>
<comment type="function">
    <text evidence="1 13">Transfers the gamma-phosphate of ATP to the 4'-position of a tetraacyldisaccharide 1-phosphate intermediate (termed DS-1-P) to form tetraacyldisaccharide 1,4'-bis-phosphate (lipid IVA).</text>
</comment>
<comment type="similarity">
    <text evidence="13">Belongs to the LpxK family.</text>
</comment>
<dbReference type="InterPro" id="IPR027417">
    <property type="entry name" value="P-loop_NTPase"/>
</dbReference>
<dbReference type="RefSeq" id="WP_074654479.1">
    <property type="nucleotide sequence ID" value="NZ_FNSD01000001.1"/>
</dbReference>
<evidence type="ECO:0000256" key="10">
    <source>
        <dbReference type="ARBA" id="ARBA00022840"/>
    </source>
</evidence>
<evidence type="ECO:0000256" key="8">
    <source>
        <dbReference type="ARBA" id="ARBA00022741"/>
    </source>
</evidence>
<dbReference type="PANTHER" id="PTHR42724">
    <property type="entry name" value="TETRAACYLDISACCHARIDE 4'-KINASE"/>
    <property type="match status" value="1"/>
</dbReference>
<dbReference type="PANTHER" id="PTHR42724:SF1">
    <property type="entry name" value="TETRAACYLDISACCHARIDE 4'-KINASE, MITOCHONDRIAL-RELATED"/>
    <property type="match status" value="1"/>
</dbReference>
<organism evidence="14 15">
    <name type="scientific">Terriglobus roseus</name>
    <dbReference type="NCBI Taxonomy" id="392734"/>
    <lineage>
        <taxon>Bacteria</taxon>
        <taxon>Pseudomonadati</taxon>
        <taxon>Acidobacteriota</taxon>
        <taxon>Terriglobia</taxon>
        <taxon>Terriglobales</taxon>
        <taxon>Acidobacteriaceae</taxon>
        <taxon>Terriglobus</taxon>
    </lineage>
</organism>
<evidence type="ECO:0000256" key="12">
    <source>
        <dbReference type="ARBA" id="ARBA00029757"/>
    </source>
</evidence>
<evidence type="ECO:0000256" key="4">
    <source>
        <dbReference type="ARBA" id="ARBA00016436"/>
    </source>
</evidence>
<evidence type="ECO:0000256" key="6">
    <source>
        <dbReference type="ARBA" id="ARBA00022556"/>
    </source>
</evidence>
<proteinExistence type="inferred from homology"/>
<keyword evidence="7 13" id="KW-0808">Transferase</keyword>
<dbReference type="GO" id="GO:0009244">
    <property type="term" value="P:lipopolysaccharide core region biosynthetic process"/>
    <property type="evidence" value="ECO:0007669"/>
    <property type="project" value="TreeGrafter"/>
</dbReference>
<dbReference type="Pfam" id="PF02606">
    <property type="entry name" value="LpxK"/>
    <property type="match status" value="1"/>
</dbReference>
<name>A0A1H4PS17_9BACT</name>
<dbReference type="UniPathway" id="UPA00359">
    <property type="reaction ID" value="UER00482"/>
</dbReference>
<keyword evidence="6 13" id="KW-0441">Lipid A biosynthesis</keyword>
<dbReference type="Proteomes" id="UP000182409">
    <property type="component" value="Unassembled WGS sequence"/>
</dbReference>
<evidence type="ECO:0000256" key="7">
    <source>
        <dbReference type="ARBA" id="ARBA00022679"/>
    </source>
</evidence>
<dbReference type="InterPro" id="IPR003758">
    <property type="entry name" value="LpxK"/>
</dbReference>
<keyword evidence="8 13" id="KW-0547">Nucleotide-binding</keyword>
<dbReference type="GO" id="GO:0009029">
    <property type="term" value="F:lipid-A 4'-kinase activity"/>
    <property type="evidence" value="ECO:0007669"/>
    <property type="project" value="UniProtKB-UniRule"/>
</dbReference>
<dbReference type="AlphaFoldDB" id="A0A1H4PS17"/>
<gene>
    <name evidence="13" type="primary">lpxK</name>
    <name evidence="14" type="ORF">SAMN05443244_2653</name>
</gene>
<dbReference type="GO" id="GO:0005886">
    <property type="term" value="C:plasma membrane"/>
    <property type="evidence" value="ECO:0007669"/>
    <property type="project" value="TreeGrafter"/>
</dbReference>